<accession>A0A166DZJ1</accession>
<dbReference type="InterPro" id="IPR043519">
    <property type="entry name" value="NT_sf"/>
</dbReference>
<dbReference type="Gene3D" id="1.10.3090.10">
    <property type="entry name" value="cca-adding enzyme, domain 2"/>
    <property type="match status" value="1"/>
</dbReference>
<dbReference type="AlphaFoldDB" id="A0A166DZJ1"/>
<keyword evidence="2 4" id="KW-0808">Transferase</keyword>
<evidence type="ECO:0000256" key="3">
    <source>
        <dbReference type="ARBA" id="ARBA00022884"/>
    </source>
</evidence>
<dbReference type="Proteomes" id="UP000076532">
    <property type="component" value="Unassembled WGS sequence"/>
</dbReference>
<dbReference type="GO" id="GO:0003723">
    <property type="term" value="F:RNA binding"/>
    <property type="evidence" value="ECO:0007669"/>
    <property type="project" value="UniProtKB-KW"/>
</dbReference>
<dbReference type="PANTHER" id="PTHR13734">
    <property type="entry name" value="TRNA-NUCLEOTIDYLTRANSFERASE"/>
    <property type="match status" value="1"/>
</dbReference>
<evidence type="ECO:0000259" key="6">
    <source>
        <dbReference type="Pfam" id="PF01743"/>
    </source>
</evidence>
<dbReference type="GO" id="GO:0001680">
    <property type="term" value="P:tRNA 3'-terminal CCA addition"/>
    <property type="evidence" value="ECO:0007669"/>
    <property type="project" value="TreeGrafter"/>
</dbReference>
<dbReference type="PANTHER" id="PTHR13734:SF5">
    <property type="entry name" value="CCA TRNA NUCLEOTIDYLTRANSFERASE, MITOCHONDRIAL"/>
    <property type="match status" value="1"/>
</dbReference>
<dbReference type="EMBL" id="KV417607">
    <property type="protein sequence ID" value="KZP15234.1"/>
    <property type="molecule type" value="Genomic_DNA"/>
</dbReference>
<evidence type="ECO:0000256" key="5">
    <source>
        <dbReference type="SAM" id="MobiDB-lite"/>
    </source>
</evidence>
<dbReference type="SUPFAM" id="SSF81891">
    <property type="entry name" value="Poly A polymerase C-terminal region-like"/>
    <property type="match status" value="1"/>
</dbReference>
<gene>
    <name evidence="7" type="ORF">FIBSPDRAFT_750637</name>
</gene>
<dbReference type="SUPFAM" id="SSF81301">
    <property type="entry name" value="Nucleotidyltransferase"/>
    <property type="match status" value="1"/>
</dbReference>
<name>A0A166DZJ1_9AGAM</name>
<dbReference type="InterPro" id="IPR002646">
    <property type="entry name" value="PolA_pol_head_dom"/>
</dbReference>
<reference evidence="7 8" key="1">
    <citation type="journal article" date="2016" name="Mol. Biol. Evol.">
        <title>Comparative Genomics of Early-Diverging Mushroom-Forming Fungi Provides Insights into the Origins of Lignocellulose Decay Capabilities.</title>
        <authorList>
            <person name="Nagy L.G."/>
            <person name="Riley R."/>
            <person name="Tritt A."/>
            <person name="Adam C."/>
            <person name="Daum C."/>
            <person name="Floudas D."/>
            <person name="Sun H."/>
            <person name="Yadav J.S."/>
            <person name="Pangilinan J."/>
            <person name="Larsson K.H."/>
            <person name="Matsuura K."/>
            <person name="Barry K."/>
            <person name="Labutti K."/>
            <person name="Kuo R."/>
            <person name="Ohm R.A."/>
            <person name="Bhattacharya S.S."/>
            <person name="Shirouzu T."/>
            <person name="Yoshinaga Y."/>
            <person name="Martin F.M."/>
            <person name="Grigoriev I.V."/>
            <person name="Hibbett D.S."/>
        </authorList>
    </citation>
    <scope>NUCLEOTIDE SEQUENCE [LARGE SCALE GENOMIC DNA]</scope>
    <source>
        <strain evidence="7 8">CBS 109695</strain>
    </source>
</reference>
<evidence type="ECO:0000256" key="2">
    <source>
        <dbReference type="ARBA" id="ARBA00022679"/>
    </source>
</evidence>
<evidence type="ECO:0000313" key="7">
    <source>
        <dbReference type="EMBL" id="KZP15234.1"/>
    </source>
</evidence>
<dbReference type="GO" id="GO:0005739">
    <property type="term" value="C:mitochondrion"/>
    <property type="evidence" value="ECO:0007669"/>
    <property type="project" value="UniProtKB-ARBA"/>
</dbReference>
<organism evidence="7 8">
    <name type="scientific">Athelia psychrophila</name>
    <dbReference type="NCBI Taxonomy" id="1759441"/>
    <lineage>
        <taxon>Eukaryota</taxon>
        <taxon>Fungi</taxon>
        <taxon>Dikarya</taxon>
        <taxon>Basidiomycota</taxon>
        <taxon>Agaricomycotina</taxon>
        <taxon>Agaricomycetes</taxon>
        <taxon>Agaricomycetidae</taxon>
        <taxon>Atheliales</taxon>
        <taxon>Atheliaceae</taxon>
        <taxon>Athelia</taxon>
    </lineage>
</organism>
<keyword evidence="3 4" id="KW-0694">RNA-binding</keyword>
<feature type="domain" description="Poly A polymerase head" evidence="6">
    <location>
        <begin position="33"/>
        <end position="173"/>
    </location>
</feature>
<dbReference type="STRING" id="436010.A0A166DZJ1"/>
<dbReference type="Gene3D" id="3.30.460.10">
    <property type="entry name" value="Beta Polymerase, domain 2"/>
    <property type="match status" value="1"/>
</dbReference>
<dbReference type="Pfam" id="PF01743">
    <property type="entry name" value="PolyA_pol"/>
    <property type="match status" value="1"/>
</dbReference>
<dbReference type="FunFam" id="3.30.460.10:FF:000019">
    <property type="entry name" value="tRNA nucleotidyltransferase cca2"/>
    <property type="match status" value="1"/>
</dbReference>
<dbReference type="GO" id="GO:0052929">
    <property type="term" value="F:ATP:3'-cytidine-cytidine-tRNA adenylyltransferase activity"/>
    <property type="evidence" value="ECO:0007669"/>
    <property type="project" value="TreeGrafter"/>
</dbReference>
<dbReference type="CDD" id="cd05398">
    <property type="entry name" value="NT_ClassII-CCAase"/>
    <property type="match status" value="1"/>
</dbReference>
<evidence type="ECO:0000313" key="8">
    <source>
        <dbReference type="Proteomes" id="UP000076532"/>
    </source>
</evidence>
<proteinExistence type="inferred from homology"/>
<feature type="region of interest" description="Disordered" evidence="5">
    <location>
        <begin position="518"/>
        <end position="550"/>
    </location>
</feature>
<dbReference type="OrthoDB" id="445712at2759"/>
<evidence type="ECO:0000256" key="1">
    <source>
        <dbReference type="ARBA" id="ARBA00007265"/>
    </source>
</evidence>
<dbReference type="GO" id="GO:0052927">
    <property type="term" value="F:CC tRNA cytidylyltransferase activity"/>
    <property type="evidence" value="ECO:0007669"/>
    <property type="project" value="TreeGrafter"/>
</dbReference>
<keyword evidence="8" id="KW-1185">Reference proteome</keyword>
<evidence type="ECO:0000256" key="4">
    <source>
        <dbReference type="RuleBase" id="RU003953"/>
    </source>
</evidence>
<protein>
    <recommendedName>
        <fullName evidence="6">Poly A polymerase head domain-containing protein</fullName>
    </recommendedName>
</protein>
<comment type="similarity">
    <text evidence="1 4">Belongs to the tRNA nucleotidyltransferase/poly(A) polymerase family.</text>
</comment>
<sequence>MKIEVTNEENEVFMLLDECTKNLKNEHGLTTSCRVAGGWVRDKLLGSDSNDIDIALENMMGLTFAEHFVQFVAREKGITEAKVTKIERNPNQSKHLETARAKVLGIELDLVNLRSEEYSEGSRIPSDIAFGTPLQDAMRRDTTINALFYNVHTQSVEDLTEKGLDDLRNGIIRTPLPPRETFLDDPLRVIRCARFASRFGFELLPELKNAAADPDIQEAFAHKISRERVGEELDKMLKGRDPLLSIRLIHEISLYSSVFTIPPAISNAFSSAPTLPITSVAAATILQALIDPATSDAFSTRLPTIHQTLTSQVGSSKGTRALLFLAAALTPFRGITYMDAKSKKQHAVEAAVREGTKLGSQNHYLDGVTPLFIAADMLKIPNLQNEKLRSPSERVAIGLLLRDKFVHNPNTGSHWTTSILFSLVQELTPFYDAEKDQLNVEEASVIIQTYNTFVQRIEELGLPKDVDAKPMLDGRRVVQLLSATPGQWTGKVLTKVMEWQLDHPRGTPAECEAWLKGEHEGGQIQVEANSTGGKRGSGGEEGASKKKAKK</sequence>